<reference evidence="1" key="2">
    <citation type="journal article" date="2024" name="Plant">
        <title>Genomic evolution and insights into agronomic trait innovations of Sesamum species.</title>
        <authorList>
            <person name="Miao H."/>
            <person name="Wang L."/>
            <person name="Qu L."/>
            <person name="Liu H."/>
            <person name="Sun Y."/>
            <person name="Le M."/>
            <person name="Wang Q."/>
            <person name="Wei S."/>
            <person name="Zheng Y."/>
            <person name="Lin W."/>
            <person name="Duan Y."/>
            <person name="Cao H."/>
            <person name="Xiong S."/>
            <person name="Wang X."/>
            <person name="Wei L."/>
            <person name="Li C."/>
            <person name="Ma Q."/>
            <person name="Ju M."/>
            <person name="Zhao R."/>
            <person name="Li G."/>
            <person name="Mu C."/>
            <person name="Tian Q."/>
            <person name="Mei H."/>
            <person name="Zhang T."/>
            <person name="Gao T."/>
            <person name="Zhang H."/>
        </authorList>
    </citation>
    <scope>NUCLEOTIDE SEQUENCE</scope>
    <source>
        <strain evidence="1">G02</strain>
    </source>
</reference>
<sequence>MSPDAVYTIGFLSVRRTFRTNQFSFSHTVAPGLPSRPPPAFPVDSSFLDDPSSRTSTKQQKLKLKFPPKKSFAEILTGAYKPRYDELQKFFLADLKPTMVGTRVDIDGRPTLIFNDMETLSFTAAYRYALVGIFSHGAPQYRNLHRLISPISLGTDGRGRLHWKER</sequence>
<dbReference type="AlphaFoldDB" id="A0AAW2JZV5"/>
<dbReference type="EMBL" id="JACGWJ010000031">
    <property type="protein sequence ID" value="KAL0299841.1"/>
    <property type="molecule type" value="Genomic_DNA"/>
</dbReference>
<comment type="caution">
    <text evidence="1">The sequence shown here is derived from an EMBL/GenBank/DDBJ whole genome shotgun (WGS) entry which is preliminary data.</text>
</comment>
<gene>
    <name evidence="1" type="ORF">Sradi_6643900</name>
</gene>
<evidence type="ECO:0000313" key="1">
    <source>
        <dbReference type="EMBL" id="KAL0299841.1"/>
    </source>
</evidence>
<accession>A0AAW2JZV5</accession>
<protein>
    <submittedName>
        <fullName evidence="1">Uncharacterized protein</fullName>
    </submittedName>
</protein>
<reference evidence="1" key="1">
    <citation type="submission" date="2020-06" db="EMBL/GenBank/DDBJ databases">
        <authorList>
            <person name="Li T."/>
            <person name="Hu X."/>
            <person name="Zhang T."/>
            <person name="Song X."/>
            <person name="Zhang H."/>
            <person name="Dai N."/>
            <person name="Sheng W."/>
            <person name="Hou X."/>
            <person name="Wei L."/>
        </authorList>
    </citation>
    <scope>NUCLEOTIDE SEQUENCE</scope>
    <source>
        <strain evidence="1">G02</strain>
        <tissue evidence="1">Leaf</tissue>
    </source>
</reference>
<name>A0AAW2JZV5_SESRA</name>
<proteinExistence type="predicted"/>
<organism evidence="1">
    <name type="scientific">Sesamum radiatum</name>
    <name type="common">Black benniseed</name>
    <dbReference type="NCBI Taxonomy" id="300843"/>
    <lineage>
        <taxon>Eukaryota</taxon>
        <taxon>Viridiplantae</taxon>
        <taxon>Streptophyta</taxon>
        <taxon>Embryophyta</taxon>
        <taxon>Tracheophyta</taxon>
        <taxon>Spermatophyta</taxon>
        <taxon>Magnoliopsida</taxon>
        <taxon>eudicotyledons</taxon>
        <taxon>Gunneridae</taxon>
        <taxon>Pentapetalae</taxon>
        <taxon>asterids</taxon>
        <taxon>lamiids</taxon>
        <taxon>Lamiales</taxon>
        <taxon>Pedaliaceae</taxon>
        <taxon>Sesamum</taxon>
    </lineage>
</organism>